<name>A0A8S3J2P1_9BILA</name>
<evidence type="ECO:0000313" key="2">
    <source>
        <dbReference type="Proteomes" id="UP000681720"/>
    </source>
</evidence>
<dbReference type="EMBL" id="CAJOBJ010354206">
    <property type="protein sequence ID" value="CAF5212109.1"/>
    <property type="molecule type" value="Genomic_DNA"/>
</dbReference>
<sequence length="63" mass="6844">MDRNIYVGISGRSGNGSAQLFFPHNRIQVFCPNSIFGITVEDTGQSGNNSNALRFPQHAAFDA</sequence>
<organism evidence="1 2">
    <name type="scientific">Rotaria magnacalcarata</name>
    <dbReference type="NCBI Taxonomy" id="392030"/>
    <lineage>
        <taxon>Eukaryota</taxon>
        <taxon>Metazoa</taxon>
        <taxon>Spiralia</taxon>
        <taxon>Gnathifera</taxon>
        <taxon>Rotifera</taxon>
        <taxon>Eurotatoria</taxon>
        <taxon>Bdelloidea</taxon>
        <taxon>Philodinida</taxon>
        <taxon>Philodinidae</taxon>
        <taxon>Rotaria</taxon>
    </lineage>
</organism>
<dbReference type="AlphaFoldDB" id="A0A8S3J2P1"/>
<proteinExistence type="predicted"/>
<comment type="caution">
    <text evidence="1">The sequence shown here is derived from an EMBL/GenBank/DDBJ whole genome shotgun (WGS) entry which is preliminary data.</text>
</comment>
<gene>
    <name evidence="1" type="ORF">GIL414_LOCUS80172</name>
</gene>
<feature type="non-terminal residue" evidence="1">
    <location>
        <position position="63"/>
    </location>
</feature>
<protein>
    <submittedName>
        <fullName evidence="1">Uncharacterized protein</fullName>
    </submittedName>
</protein>
<reference evidence="1" key="1">
    <citation type="submission" date="2021-02" db="EMBL/GenBank/DDBJ databases">
        <authorList>
            <person name="Nowell W R."/>
        </authorList>
    </citation>
    <scope>NUCLEOTIDE SEQUENCE</scope>
</reference>
<evidence type="ECO:0000313" key="1">
    <source>
        <dbReference type="EMBL" id="CAF5212109.1"/>
    </source>
</evidence>
<dbReference type="Proteomes" id="UP000681720">
    <property type="component" value="Unassembled WGS sequence"/>
</dbReference>
<accession>A0A8S3J2P1</accession>